<sequence length="62" mass="7128">ELKRLSMVVYREGDQELPDDDRGTNPPAMAGQLFFHNKTWTIIPTLGSLRVYVYPWLGTVSF</sequence>
<feature type="non-terminal residue" evidence="1">
    <location>
        <position position="1"/>
    </location>
</feature>
<dbReference type="EMBL" id="LXQA010994624">
    <property type="protein sequence ID" value="MCI80379.1"/>
    <property type="molecule type" value="Genomic_DNA"/>
</dbReference>
<organism evidence="1 2">
    <name type="scientific">Trifolium medium</name>
    <dbReference type="NCBI Taxonomy" id="97028"/>
    <lineage>
        <taxon>Eukaryota</taxon>
        <taxon>Viridiplantae</taxon>
        <taxon>Streptophyta</taxon>
        <taxon>Embryophyta</taxon>
        <taxon>Tracheophyta</taxon>
        <taxon>Spermatophyta</taxon>
        <taxon>Magnoliopsida</taxon>
        <taxon>eudicotyledons</taxon>
        <taxon>Gunneridae</taxon>
        <taxon>Pentapetalae</taxon>
        <taxon>rosids</taxon>
        <taxon>fabids</taxon>
        <taxon>Fabales</taxon>
        <taxon>Fabaceae</taxon>
        <taxon>Papilionoideae</taxon>
        <taxon>50 kb inversion clade</taxon>
        <taxon>NPAAA clade</taxon>
        <taxon>Hologalegina</taxon>
        <taxon>IRL clade</taxon>
        <taxon>Trifolieae</taxon>
        <taxon>Trifolium</taxon>
    </lineage>
</organism>
<comment type="caution">
    <text evidence="1">The sequence shown here is derived from an EMBL/GenBank/DDBJ whole genome shotgun (WGS) entry which is preliminary data.</text>
</comment>
<evidence type="ECO:0000313" key="1">
    <source>
        <dbReference type="EMBL" id="MCI80379.1"/>
    </source>
</evidence>
<evidence type="ECO:0000313" key="2">
    <source>
        <dbReference type="Proteomes" id="UP000265520"/>
    </source>
</evidence>
<dbReference type="AlphaFoldDB" id="A0A392UZF8"/>
<keyword evidence="2" id="KW-1185">Reference proteome</keyword>
<reference evidence="1 2" key="1">
    <citation type="journal article" date="2018" name="Front. Plant Sci.">
        <title>Red Clover (Trifolium pratense) and Zigzag Clover (T. medium) - A Picture of Genomic Similarities and Differences.</title>
        <authorList>
            <person name="Dluhosova J."/>
            <person name="Istvanek J."/>
            <person name="Nedelnik J."/>
            <person name="Repkova J."/>
        </authorList>
    </citation>
    <scope>NUCLEOTIDE SEQUENCE [LARGE SCALE GENOMIC DNA]</scope>
    <source>
        <strain evidence="2">cv. 10/8</strain>
        <tissue evidence="1">Leaf</tissue>
    </source>
</reference>
<proteinExistence type="predicted"/>
<accession>A0A392UZF8</accession>
<protein>
    <submittedName>
        <fullName evidence="1">Uncharacterized protein</fullName>
    </submittedName>
</protein>
<dbReference type="Proteomes" id="UP000265520">
    <property type="component" value="Unassembled WGS sequence"/>
</dbReference>
<name>A0A392UZF8_9FABA</name>